<comment type="caution">
    <text evidence="5">The sequence shown here is derived from an EMBL/GenBank/DDBJ whole genome shotgun (WGS) entry which is preliminary data.</text>
</comment>
<evidence type="ECO:0000256" key="2">
    <source>
        <dbReference type="ARBA" id="ARBA00022448"/>
    </source>
</evidence>
<comment type="similarity">
    <text evidence="1">Belongs to the alphaproteobacteria porin family.</text>
</comment>
<sequence>MKKKVLIVLFSVFVAGFYAQAQAQKINVVSVSKERDIHNFYTMMKEAFPLAYNDPAAPRFIFFDDNKNFIFGVGGYVQLSGVYDFNGVEDYNFFTTSTIAMKGHQPGASYGMTVGQSRLFFKLVGNTDVGRLVSYIEMEFQGPQNTPKLQQAFVQFKGFTLGQAWSTFGDMTAVPTTIDEEGPSSGIEIRQPMLRYTYHINDRWQSSLALEYAKASYTTGKNAESIRQKVPDIPLNIRYTMKNGSHVQVGAILRNIGYKNVVKDKDKIRTGWGVMGSGKLNITSSTSFLFQAEYGKGIANYIQDISGIGYDLIPTADDNGNLKAPGMWGLFGAFQHNWNPKLYSTITYSYARLEARGSLEGDTYKYAQYAGANLLWNFTEFGTTGIEYVFGRRNNFNHDYGNASRINAMIQYRF</sequence>
<protein>
    <submittedName>
        <fullName evidence="5">Porin</fullName>
    </submittedName>
</protein>
<gene>
    <name evidence="5" type="ORF">DWW24_07905</name>
</gene>
<accession>A0A412WJ27</accession>
<evidence type="ECO:0000313" key="5">
    <source>
        <dbReference type="EMBL" id="RGV27225.1"/>
    </source>
</evidence>
<feature type="signal peptide" evidence="4">
    <location>
        <begin position="1"/>
        <end position="21"/>
    </location>
</feature>
<feature type="chain" id="PRO_5019460244" evidence="4">
    <location>
        <begin position="22"/>
        <end position="414"/>
    </location>
</feature>
<dbReference type="GO" id="GO:0015288">
    <property type="term" value="F:porin activity"/>
    <property type="evidence" value="ECO:0007669"/>
    <property type="project" value="InterPro"/>
</dbReference>
<reference evidence="5 6" key="1">
    <citation type="submission" date="2018-08" db="EMBL/GenBank/DDBJ databases">
        <title>A genome reference for cultivated species of the human gut microbiota.</title>
        <authorList>
            <person name="Zou Y."/>
            <person name="Xue W."/>
            <person name="Luo G."/>
        </authorList>
    </citation>
    <scope>NUCLEOTIDE SEQUENCE [LARGE SCALE GENOMIC DNA]</scope>
    <source>
        <strain evidence="5 6">AF14-6AC</strain>
    </source>
</reference>
<dbReference type="GO" id="GO:0016020">
    <property type="term" value="C:membrane"/>
    <property type="evidence" value="ECO:0007669"/>
    <property type="project" value="InterPro"/>
</dbReference>
<dbReference type="EMBL" id="QRYW01000014">
    <property type="protein sequence ID" value="RGV27225.1"/>
    <property type="molecule type" value="Genomic_DNA"/>
</dbReference>
<evidence type="ECO:0000256" key="3">
    <source>
        <dbReference type="ARBA" id="ARBA00023136"/>
    </source>
</evidence>
<evidence type="ECO:0000256" key="4">
    <source>
        <dbReference type="SAM" id="SignalP"/>
    </source>
</evidence>
<dbReference type="AlphaFoldDB" id="A0A412WJ27"/>
<keyword evidence="4" id="KW-0732">Signal</keyword>
<proteinExistence type="inferred from homology"/>
<keyword evidence="2" id="KW-0813">Transport</keyword>
<organism evidence="5 6">
    <name type="scientific">Odoribacter splanchnicus</name>
    <dbReference type="NCBI Taxonomy" id="28118"/>
    <lineage>
        <taxon>Bacteria</taxon>
        <taxon>Pseudomonadati</taxon>
        <taxon>Bacteroidota</taxon>
        <taxon>Bacteroidia</taxon>
        <taxon>Bacteroidales</taxon>
        <taxon>Odoribacteraceae</taxon>
        <taxon>Odoribacter</taxon>
    </lineage>
</organism>
<dbReference type="SUPFAM" id="SSF56935">
    <property type="entry name" value="Porins"/>
    <property type="match status" value="1"/>
</dbReference>
<name>A0A412WJ27_9BACT</name>
<dbReference type="InterPro" id="IPR003684">
    <property type="entry name" value="Porin_alphabac"/>
</dbReference>
<evidence type="ECO:0000313" key="6">
    <source>
        <dbReference type="Proteomes" id="UP000283426"/>
    </source>
</evidence>
<evidence type="ECO:0000256" key="1">
    <source>
        <dbReference type="ARBA" id="ARBA00009521"/>
    </source>
</evidence>
<dbReference type="Pfam" id="PF02530">
    <property type="entry name" value="Porin_2"/>
    <property type="match status" value="1"/>
</dbReference>
<keyword evidence="3" id="KW-0472">Membrane</keyword>
<dbReference type="Proteomes" id="UP000283426">
    <property type="component" value="Unassembled WGS sequence"/>
</dbReference>
<dbReference type="RefSeq" id="WP_118107882.1">
    <property type="nucleotide sequence ID" value="NZ_JBCOLM010000005.1"/>
</dbReference>